<sequence length="86" mass="9571">MGLLKLVSASKFFAVFNTALMALRVFINFNKTRSAISAVLNTAKNFDAETNFRFGPDPTYPENLLMGFDRVEFNTENPAPSCKMVA</sequence>
<reference evidence="1 2" key="1">
    <citation type="journal article" date="2023" name="Nucleic Acids Res.">
        <title>The hologenome of Daphnia magna reveals possible DNA methylation and microbiome-mediated evolution of the host genome.</title>
        <authorList>
            <person name="Chaturvedi A."/>
            <person name="Li X."/>
            <person name="Dhandapani V."/>
            <person name="Marshall H."/>
            <person name="Kissane S."/>
            <person name="Cuenca-Cambronero M."/>
            <person name="Asole G."/>
            <person name="Calvet F."/>
            <person name="Ruiz-Romero M."/>
            <person name="Marangio P."/>
            <person name="Guigo R."/>
            <person name="Rago D."/>
            <person name="Mirbahai L."/>
            <person name="Eastwood N."/>
            <person name="Colbourne J.K."/>
            <person name="Zhou J."/>
            <person name="Mallon E."/>
            <person name="Orsini L."/>
        </authorList>
    </citation>
    <scope>NUCLEOTIDE SEQUENCE [LARGE SCALE GENOMIC DNA]</scope>
    <source>
        <strain evidence="1">LRV0_1</strain>
    </source>
</reference>
<gene>
    <name evidence="1" type="ORF">OUZ56_012899</name>
</gene>
<evidence type="ECO:0000313" key="1">
    <source>
        <dbReference type="EMBL" id="KAK4007746.1"/>
    </source>
</evidence>
<dbReference type="Proteomes" id="UP001234178">
    <property type="component" value="Unassembled WGS sequence"/>
</dbReference>
<protein>
    <submittedName>
        <fullName evidence="1">Uncharacterized protein</fullName>
    </submittedName>
</protein>
<comment type="caution">
    <text evidence="1">The sequence shown here is derived from an EMBL/GenBank/DDBJ whole genome shotgun (WGS) entry which is preliminary data.</text>
</comment>
<organism evidence="1 2">
    <name type="scientific">Daphnia magna</name>
    <dbReference type="NCBI Taxonomy" id="35525"/>
    <lineage>
        <taxon>Eukaryota</taxon>
        <taxon>Metazoa</taxon>
        <taxon>Ecdysozoa</taxon>
        <taxon>Arthropoda</taxon>
        <taxon>Crustacea</taxon>
        <taxon>Branchiopoda</taxon>
        <taxon>Diplostraca</taxon>
        <taxon>Cladocera</taxon>
        <taxon>Anomopoda</taxon>
        <taxon>Daphniidae</taxon>
        <taxon>Daphnia</taxon>
    </lineage>
</organism>
<keyword evidence="2" id="KW-1185">Reference proteome</keyword>
<name>A0ABQ9Z4C8_9CRUS</name>
<evidence type="ECO:0000313" key="2">
    <source>
        <dbReference type="Proteomes" id="UP001234178"/>
    </source>
</evidence>
<dbReference type="EMBL" id="JAOYFB010000002">
    <property type="protein sequence ID" value="KAK4007746.1"/>
    <property type="molecule type" value="Genomic_DNA"/>
</dbReference>
<proteinExistence type="predicted"/>
<accession>A0ABQ9Z4C8</accession>